<evidence type="ECO:0000256" key="1">
    <source>
        <dbReference type="SAM" id="MobiDB-lite"/>
    </source>
</evidence>
<organism evidence="3">
    <name type="scientific">Thermogemmatispora argillosa</name>
    <dbReference type="NCBI Taxonomy" id="2045280"/>
    <lineage>
        <taxon>Bacteria</taxon>
        <taxon>Bacillati</taxon>
        <taxon>Chloroflexota</taxon>
        <taxon>Ktedonobacteria</taxon>
        <taxon>Thermogemmatisporales</taxon>
        <taxon>Thermogemmatisporaceae</taxon>
        <taxon>Thermogemmatispora</taxon>
    </lineage>
</organism>
<feature type="transmembrane region" description="Helical" evidence="2">
    <location>
        <begin position="99"/>
        <end position="124"/>
    </location>
</feature>
<dbReference type="AlphaFoldDB" id="A0A455SXE9"/>
<reference evidence="3" key="1">
    <citation type="submission" date="2018-12" db="EMBL/GenBank/DDBJ databases">
        <title>Novel natural products biosynthetic potential of the class Ktedonobacteria.</title>
        <authorList>
            <person name="Zheng Y."/>
            <person name="Saitou A."/>
            <person name="Wang C.M."/>
            <person name="Toyoda A."/>
            <person name="Minakuchi Y."/>
            <person name="Sekiguchi Y."/>
            <person name="Ueda K."/>
            <person name="Takano H."/>
            <person name="Sakai Y."/>
            <person name="Yokota A."/>
            <person name="Yabe S."/>
        </authorList>
    </citation>
    <scope>NUCLEOTIDE SEQUENCE</scope>
    <source>
        <strain evidence="3">A3-2</strain>
    </source>
</reference>
<protein>
    <submittedName>
        <fullName evidence="3">Uncharacterized protein</fullName>
    </submittedName>
</protein>
<accession>A0A455SXE9</accession>
<dbReference type="EMBL" id="AP019377">
    <property type="protein sequence ID" value="BBH91851.1"/>
    <property type="molecule type" value="Genomic_DNA"/>
</dbReference>
<feature type="region of interest" description="Disordered" evidence="1">
    <location>
        <begin position="1"/>
        <end position="96"/>
    </location>
</feature>
<feature type="compositionally biased region" description="Polar residues" evidence="1">
    <location>
        <begin position="44"/>
        <end position="56"/>
    </location>
</feature>
<name>A0A455SXE9_9CHLR</name>
<evidence type="ECO:0000313" key="3">
    <source>
        <dbReference type="EMBL" id="BBH91851.1"/>
    </source>
</evidence>
<keyword evidence="2" id="KW-1133">Transmembrane helix</keyword>
<gene>
    <name evidence="3" type="ORF">KTA_00500</name>
</gene>
<evidence type="ECO:0000256" key="2">
    <source>
        <dbReference type="SAM" id="Phobius"/>
    </source>
</evidence>
<proteinExistence type="predicted"/>
<keyword evidence="2" id="KW-0472">Membrane</keyword>
<keyword evidence="2" id="KW-0812">Transmembrane</keyword>
<sequence>MPWFANDRFDDHDEADPASELTIPDSSYDLADLAGLRSADEPTEPSSWQQSETASPSLPRARPTRRLSTPLLPWLPSEPEAEGWQPPPPPPQQSRARGWLPLGTFLLGMLCGACALLVTLFLFLGADRPPLASAPPDRSELVLQLSSAYLTALVTRSLPQVGLPGQVSHVRLTLQPGALIEVMGDETLTLLGVSVTRPLTLQIQPLTSACHLQVHLLHADWGGLPVTWLAAPLEARLNELLTRQPAPAGLPSGFRYCAVAARTTADALWITYSAEPTALRPLPADRRQALAL</sequence>